<dbReference type="AlphaFoldDB" id="A0A3A6PMK1"/>
<dbReference type="OrthoDB" id="2629224at2"/>
<name>A0A3A6PMK1_9BACL</name>
<gene>
    <name evidence="1" type="ORF">D3P09_02760</name>
</gene>
<organism evidence="1 2">
    <name type="scientific">Paenibacillus pinisoli</name>
    <dbReference type="NCBI Taxonomy" id="1276110"/>
    <lineage>
        <taxon>Bacteria</taxon>
        <taxon>Bacillati</taxon>
        <taxon>Bacillota</taxon>
        <taxon>Bacilli</taxon>
        <taxon>Bacillales</taxon>
        <taxon>Paenibacillaceae</taxon>
        <taxon>Paenibacillus</taxon>
    </lineage>
</organism>
<accession>A0A3A6PMK1</accession>
<evidence type="ECO:0000313" key="2">
    <source>
        <dbReference type="Proteomes" id="UP000267798"/>
    </source>
</evidence>
<comment type="caution">
    <text evidence="1">The sequence shown here is derived from an EMBL/GenBank/DDBJ whole genome shotgun (WGS) entry which is preliminary data.</text>
</comment>
<keyword evidence="2" id="KW-1185">Reference proteome</keyword>
<evidence type="ECO:0000313" key="1">
    <source>
        <dbReference type="EMBL" id="RJX40956.1"/>
    </source>
</evidence>
<dbReference type="Proteomes" id="UP000267798">
    <property type="component" value="Unassembled WGS sequence"/>
</dbReference>
<reference evidence="1 2" key="1">
    <citation type="submission" date="2018-09" db="EMBL/GenBank/DDBJ databases">
        <title>Paenibacillus aracenensis nov. sp. isolated from a cave in southern Spain.</title>
        <authorList>
            <person name="Jurado V."/>
            <person name="Gutierrez-Patricio S."/>
            <person name="Gonzalez-Pimentel J.L."/>
            <person name="Miller A.Z."/>
            <person name="Laiz L."/>
            <person name="Saiz-Jimenez C."/>
        </authorList>
    </citation>
    <scope>NUCLEOTIDE SEQUENCE [LARGE SCALE GENOMIC DNA]</scope>
    <source>
        <strain evidence="1 2">JCM 19203</strain>
    </source>
</reference>
<sequence length="87" mass="9825">MILKRYADWKGSLKDFLQIGDEVDEDIVNHFLNVLPPVSWSSTLLQMGEPYSHVGGRPTFATLKRDGGRWFYAGCCYCGERTPVING</sequence>
<protein>
    <submittedName>
        <fullName evidence="1">Uncharacterized protein</fullName>
    </submittedName>
</protein>
<dbReference type="EMBL" id="QXQB01000001">
    <property type="protein sequence ID" value="RJX40956.1"/>
    <property type="molecule type" value="Genomic_DNA"/>
</dbReference>
<proteinExistence type="predicted"/>